<feature type="transmembrane region" description="Helical" evidence="6">
    <location>
        <begin position="199"/>
        <end position="227"/>
    </location>
</feature>
<feature type="transmembrane region" description="Helical" evidence="6">
    <location>
        <begin position="52"/>
        <end position="71"/>
    </location>
</feature>
<proteinExistence type="inferred from homology"/>
<organism evidence="7 8">
    <name type="scientific">Salinisphaera aquimarina</name>
    <dbReference type="NCBI Taxonomy" id="2094031"/>
    <lineage>
        <taxon>Bacteria</taxon>
        <taxon>Pseudomonadati</taxon>
        <taxon>Pseudomonadota</taxon>
        <taxon>Gammaproteobacteria</taxon>
        <taxon>Salinisphaerales</taxon>
        <taxon>Salinisphaeraceae</taxon>
        <taxon>Salinisphaera</taxon>
    </lineage>
</organism>
<keyword evidence="4 6" id="KW-1133">Transmembrane helix</keyword>
<evidence type="ECO:0000256" key="3">
    <source>
        <dbReference type="ARBA" id="ARBA00022692"/>
    </source>
</evidence>
<feature type="transmembrane region" description="Helical" evidence="6">
    <location>
        <begin position="257"/>
        <end position="280"/>
    </location>
</feature>
<dbReference type="RefSeq" id="WP_380691648.1">
    <property type="nucleotide sequence ID" value="NZ_JBHRSS010000010.1"/>
</dbReference>
<dbReference type="PANTHER" id="PTHR21716">
    <property type="entry name" value="TRANSMEMBRANE PROTEIN"/>
    <property type="match status" value="1"/>
</dbReference>
<reference evidence="8" key="1">
    <citation type="journal article" date="2019" name="Int. J. Syst. Evol. Microbiol.">
        <title>The Global Catalogue of Microorganisms (GCM) 10K type strain sequencing project: providing services to taxonomists for standard genome sequencing and annotation.</title>
        <authorList>
            <consortium name="The Broad Institute Genomics Platform"/>
            <consortium name="The Broad Institute Genome Sequencing Center for Infectious Disease"/>
            <person name="Wu L."/>
            <person name="Ma J."/>
        </authorList>
    </citation>
    <scope>NUCLEOTIDE SEQUENCE [LARGE SCALE GENOMIC DNA]</scope>
    <source>
        <strain evidence="8">KCTC 52640</strain>
    </source>
</reference>
<comment type="subcellular location">
    <subcellularLocation>
        <location evidence="1">Membrane</location>
        <topology evidence="1">Multi-pass membrane protein</topology>
    </subcellularLocation>
</comment>
<feature type="transmembrane region" description="Helical" evidence="6">
    <location>
        <begin position="136"/>
        <end position="159"/>
    </location>
</feature>
<evidence type="ECO:0000256" key="6">
    <source>
        <dbReference type="SAM" id="Phobius"/>
    </source>
</evidence>
<feature type="transmembrane region" description="Helical" evidence="6">
    <location>
        <begin position="233"/>
        <end position="250"/>
    </location>
</feature>
<dbReference type="InterPro" id="IPR002549">
    <property type="entry name" value="AI-2E-like"/>
</dbReference>
<dbReference type="EMBL" id="JBHRSS010000010">
    <property type="protein sequence ID" value="MFC3106068.1"/>
    <property type="molecule type" value="Genomic_DNA"/>
</dbReference>
<keyword evidence="3 6" id="KW-0812">Transmembrane</keyword>
<keyword evidence="8" id="KW-1185">Reference proteome</keyword>
<evidence type="ECO:0000256" key="1">
    <source>
        <dbReference type="ARBA" id="ARBA00004141"/>
    </source>
</evidence>
<dbReference type="Pfam" id="PF01594">
    <property type="entry name" value="AI-2E_transport"/>
    <property type="match status" value="1"/>
</dbReference>
<evidence type="ECO:0000256" key="5">
    <source>
        <dbReference type="ARBA" id="ARBA00023136"/>
    </source>
</evidence>
<accession>A0ABV7ETF1</accession>
<feature type="transmembrane region" description="Helical" evidence="6">
    <location>
        <begin position="6"/>
        <end position="31"/>
    </location>
</feature>
<dbReference type="PANTHER" id="PTHR21716:SF62">
    <property type="entry name" value="TRANSPORT PROTEIN YDBI-RELATED"/>
    <property type="match status" value="1"/>
</dbReference>
<protein>
    <submittedName>
        <fullName evidence="7">AI-2E family transporter</fullName>
    </submittedName>
</protein>
<gene>
    <name evidence="7" type="ORF">ACFOSU_19530</name>
</gene>
<comment type="caution">
    <text evidence="7">The sequence shown here is derived from an EMBL/GenBank/DDBJ whole genome shotgun (WGS) entry which is preliminary data.</text>
</comment>
<evidence type="ECO:0000256" key="4">
    <source>
        <dbReference type="ARBA" id="ARBA00022989"/>
    </source>
</evidence>
<comment type="similarity">
    <text evidence="2">Belongs to the autoinducer-2 exporter (AI-2E) (TC 2.A.86) family.</text>
</comment>
<evidence type="ECO:0000313" key="7">
    <source>
        <dbReference type="EMBL" id="MFC3106068.1"/>
    </source>
</evidence>
<sequence>MALITIATLILIGFLWAISSALLLVFAAFLVAVALDGLGRLLQRLLPISRHLAVIVTSAALAIGLGAAFALGSMNVVAQAPQLQKQVSQSIDQISAQFKSYQVAQNLLDEAGGDATQSGSSANKLSTQLTHELSDAASLTVTTLTDFFLIVIIGLYLALDPRLYQKGLVRLFPPDQRQRVADIGNEATNAVRRWLTGRFVSMTVVGVVSAIGLAVIGIPFALLLGLIAGLLTFVPYLGAIVSAVPALLVAGLHGYNALIYVAVLYLSLHIVEGYVLAPLIQKRAVSIAPGFLLIAQTLGGAIAGLLGIALATPIALVIAVIVQLAYVRDVIGEEPHLPGAEG</sequence>
<feature type="transmembrane region" description="Helical" evidence="6">
    <location>
        <begin position="300"/>
        <end position="327"/>
    </location>
</feature>
<dbReference type="Proteomes" id="UP001595462">
    <property type="component" value="Unassembled WGS sequence"/>
</dbReference>
<evidence type="ECO:0000313" key="8">
    <source>
        <dbReference type="Proteomes" id="UP001595462"/>
    </source>
</evidence>
<evidence type="ECO:0000256" key="2">
    <source>
        <dbReference type="ARBA" id="ARBA00009773"/>
    </source>
</evidence>
<keyword evidence="5 6" id="KW-0472">Membrane</keyword>
<name>A0ABV7ETF1_9GAMM</name>